<dbReference type="AlphaFoldDB" id="A0A165TYP5"/>
<keyword evidence="4" id="KW-1185">Reference proteome</keyword>
<dbReference type="Proteomes" id="UP000076577">
    <property type="component" value="Unassembled WGS sequence"/>
</dbReference>
<proteinExistence type="predicted"/>
<protein>
    <submittedName>
        <fullName evidence="3">Protein YceI</fullName>
    </submittedName>
</protein>
<dbReference type="OrthoDB" id="9811006at2"/>
<accession>A0A165TYP5</accession>
<keyword evidence="1" id="KW-0732">Signal</keyword>
<dbReference type="PANTHER" id="PTHR34406:SF1">
    <property type="entry name" value="PROTEIN YCEI"/>
    <property type="match status" value="1"/>
</dbReference>
<dbReference type="PATRIC" id="fig|989403.3.peg.4529"/>
<sequence>MKSIRFGMFAVATSFLATAAIAEPVAYDVDMSHANLAFDYNHLGYSTTDGRFATWTSKLIIDEETPANSKIDVRIDASSLDTFWAARDKHLKNGDFFDVENFPEATFNSTKVEQTGENELEVTGDLTIRGVTKPTVLQVVVNQIAEHPMAKKKAVGLDATTTIKRSDFGMTMAVPYVSDEVNINISFEATVQ</sequence>
<dbReference type="STRING" id="989403.SAMN05421798_101315"/>
<dbReference type="InterPro" id="IPR036761">
    <property type="entry name" value="TTHA0802/YceI-like_sf"/>
</dbReference>
<evidence type="ECO:0000259" key="2">
    <source>
        <dbReference type="SMART" id="SM00867"/>
    </source>
</evidence>
<evidence type="ECO:0000313" key="4">
    <source>
        <dbReference type="Proteomes" id="UP000076577"/>
    </source>
</evidence>
<gene>
    <name evidence="3" type="primary">yceI_1</name>
    <name evidence="3" type="ORF">PsAD2_04149</name>
</gene>
<evidence type="ECO:0000313" key="3">
    <source>
        <dbReference type="EMBL" id="KZL08480.1"/>
    </source>
</evidence>
<name>A0A165TYP5_9HYPH</name>
<dbReference type="EMBL" id="LMCB01000130">
    <property type="protein sequence ID" value="KZL08480.1"/>
    <property type="molecule type" value="Genomic_DNA"/>
</dbReference>
<dbReference type="Gene3D" id="2.40.128.110">
    <property type="entry name" value="Lipid/polyisoprenoid-binding, YceI-like"/>
    <property type="match status" value="1"/>
</dbReference>
<comment type="caution">
    <text evidence="3">The sequence shown here is derived from an EMBL/GenBank/DDBJ whole genome shotgun (WGS) entry which is preliminary data.</text>
</comment>
<dbReference type="SMART" id="SM00867">
    <property type="entry name" value="YceI"/>
    <property type="match status" value="1"/>
</dbReference>
<feature type="chain" id="PRO_5007867436" evidence="1">
    <location>
        <begin position="20"/>
        <end position="192"/>
    </location>
</feature>
<dbReference type="PANTHER" id="PTHR34406">
    <property type="entry name" value="PROTEIN YCEI"/>
    <property type="match status" value="1"/>
</dbReference>
<reference evidence="3 4" key="1">
    <citation type="journal article" date="2016" name="Front. Microbiol.">
        <title>Comparative Genomic Analysis Reveals a Diverse Repertoire of Genes Involved in Prokaryote-Eukaryote Interactions within the Pseudovibrio Genus.</title>
        <authorList>
            <person name="Romano S."/>
            <person name="Fernandez-Guerra A."/>
            <person name="Reen F.J."/>
            <person name="Glockner F.O."/>
            <person name="Crowley S.P."/>
            <person name="O'Sullivan O."/>
            <person name="Cotter P.D."/>
            <person name="Adams C."/>
            <person name="Dobson A.D."/>
            <person name="O'Gara F."/>
        </authorList>
    </citation>
    <scope>NUCLEOTIDE SEQUENCE [LARGE SCALE GENOMIC DNA]</scope>
    <source>
        <strain evidence="3 4">Ad2</strain>
    </source>
</reference>
<organism evidence="3 4">
    <name type="scientific">Pseudovibrio axinellae</name>
    <dbReference type="NCBI Taxonomy" id="989403"/>
    <lineage>
        <taxon>Bacteria</taxon>
        <taxon>Pseudomonadati</taxon>
        <taxon>Pseudomonadota</taxon>
        <taxon>Alphaproteobacteria</taxon>
        <taxon>Hyphomicrobiales</taxon>
        <taxon>Stappiaceae</taxon>
        <taxon>Pseudovibrio</taxon>
    </lineage>
</organism>
<feature type="signal peptide" evidence="1">
    <location>
        <begin position="1"/>
        <end position="19"/>
    </location>
</feature>
<dbReference type="SUPFAM" id="SSF101874">
    <property type="entry name" value="YceI-like"/>
    <property type="match status" value="1"/>
</dbReference>
<dbReference type="RefSeq" id="WP_068010227.1">
    <property type="nucleotide sequence ID" value="NZ_FOFM01000001.1"/>
</dbReference>
<dbReference type="Pfam" id="PF04264">
    <property type="entry name" value="YceI"/>
    <property type="match status" value="1"/>
</dbReference>
<dbReference type="InterPro" id="IPR007372">
    <property type="entry name" value="Lipid/polyisoprenoid-bd_YceI"/>
</dbReference>
<evidence type="ECO:0000256" key="1">
    <source>
        <dbReference type="SAM" id="SignalP"/>
    </source>
</evidence>
<feature type="domain" description="Lipid/polyisoprenoid-binding YceI-like" evidence="2">
    <location>
        <begin position="26"/>
        <end position="190"/>
    </location>
</feature>